<accession>A0ABU6RVK2</accession>
<organism evidence="3 4">
    <name type="scientific">Stylosanthes scabra</name>
    <dbReference type="NCBI Taxonomy" id="79078"/>
    <lineage>
        <taxon>Eukaryota</taxon>
        <taxon>Viridiplantae</taxon>
        <taxon>Streptophyta</taxon>
        <taxon>Embryophyta</taxon>
        <taxon>Tracheophyta</taxon>
        <taxon>Spermatophyta</taxon>
        <taxon>Magnoliopsida</taxon>
        <taxon>eudicotyledons</taxon>
        <taxon>Gunneridae</taxon>
        <taxon>Pentapetalae</taxon>
        <taxon>rosids</taxon>
        <taxon>fabids</taxon>
        <taxon>Fabales</taxon>
        <taxon>Fabaceae</taxon>
        <taxon>Papilionoideae</taxon>
        <taxon>50 kb inversion clade</taxon>
        <taxon>dalbergioids sensu lato</taxon>
        <taxon>Dalbergieae</taxon>
        <taxon>Pterocarpus clade</taxon>
        <taxon>Stylosanthes</taxon>
    </lineage>
</organism>
<reference evidence="3 4" key="1">
    <citation type="journal article" date="2023" name="Plants (Basel)">
        <title>Bridging the Gap: Combining Genomics and Transcriptomics Approaches to Understand Stylosanthes scabra, an Orphan Legume from the Brazilian Caatinga.</title>
        <authorList>
            <person name="Ferreira-Neto J.R.C."/>
            <person name="da Silva M.D."/>
            <person name="Binneck E."/>
            <person name="de Melo N.F."/>
            <person name="da Silva R.H."/>
            <person name="de Melo A.L.T.M."/>
            <person name="Pandolfi V."/>
            <person name="Bustamante F.O."/>
            <person name="Brasileiro-Vidal A.C."/>
            <person name="Benko-Iseppon A.M."/>
        </authorList>
    </citation>
    <scope>NUCLEOTIDE SEQUENCE [LARGE SCALE GENOMIC DNA]</scope>
    <source>
        <tissue evidence="3">Leaves</tissue>
    </source>
</reference>
<dbReference type="InterPro" id="IPR046796">
    <property type="entry name" value="Transposase_32_dom"/>
</dbReference>
<name>A0ABU6RVK2_9FABA</name>
<protein>
    <recommendedName>
        <fullName evidence="2">Putative plant transposon protein domain-containing protein</fullName>
    </recommendedName>
</protein>
<evidence type="ECO:0000313" key="4">
    <source>
        <dbReference type="Proteomes" id="UP001341840"/>
    </source>
</evidence>
<feature type="compositionally biased region" description="Acidic residues" evidence="1">
    <location>
        <begin position="205"/>
        <end position="223"/>
    </location>
</feature>
<dbReference type="Pfam" id="PF20167">
    <property type="entry name" value="Transposase_32"/>
    <property type="match status" value="1"/>
</dbReference>
<sequence length="233" mass="26831">MATIKWDKVLKRLGKDGADWKYNNSGNAFSGLKCGDMTVEARLWFQILSNYVMPSTHGSKATLEVVLLIWCVLEGQHVDLPRLIRDSMWKVIQSGNLPFPSMITQMAANVEVPWRLGDEQPKLQKKHKFIPYGKWYKLEKPSAQKVQGRASTSNSLEPPHMPLYRLVQQLIQKVDRQERHLKCQERRQKQCYENIKRMNKGWDLSLEESDTPEGVEENSDDENSAATDVDSVD</sequence>
<comment type="caution">
    <text evidence="3">The sequence shown here is derived from an EMBL/GenBank/DDBJ whole genome shotgun (WGS) entry which is preliminary data.</text>
</comment>
<dbReference type="EMBL" id="JASCZI010032124">
    <property type="protein sequence ID" value="MED6127910.1"/>
    <property type="molecule type" value="Genomic_DNA"/>
</dbReference>
<feature type="region of interest" description="Disordered" evidence="1">
    <location>
        <begin position="202"/>
        <end position="233"/>
    </location>
</feature>
<feature type="domain" description="Putative plant transposon protein" evidence="2">
    <location>
        <begin position="4"/>
        <end position="113"/>
    </location>
</feature>
<evidence type="ECO:0000313" key="3">
    <source>
        <dbReference type="EMBL" id="MED6127910.1"/>
    </source>
</evidence>
<gene>
    <name evidence="3" type="ORF">PIB30_092549</name>
</gene>
<evidence type="ECO:0000256" key="1">
    <source>
        <dbReference type="SAM" id="MobiDB-lite"/>
    </source>
</evidence>
<proteinExistence type="predicted"/>
<keyword evidence="4" id="KW-1185">Reference proteome</keyword>
<evidence type="ECO:0000259" key="2">
    <source>
        <dbReference type="Pfam" id="PF20167"/>
    </source>
</evidence>
<feature type="non-terminal residue" evidence="3">
    <location>
        <position position="233"/>
    </location>
</feature>
<dbReference type="Proteomes" id="UP001341840">
    <property type="component" value="Unassembled WGS sequence"/>
</dbReference>